<organism evidence="8 9">
    <name type="scientific">Aspergillus sclerotialis</name>
    <dbReference type="NCBI Taxonomy" id="2070753"/>
    <lineage>
        <taxon>Eukaryota</taxon>
        <taxon>Fungi</taxon>
        <taxon>Dikarya</taxon>
        <taxon>Ascomycota</taxon>
        <taxon>Pezizomycotina</taxon>
        <taxon>Eurotiomycetes</taxon>
        <taxon>Eurotiomycetidae</taxon>
        <taxon>Eurotiales</taxon>
        <taxon>Aspergillaceae</taxon>
        <taxon>Aspergillus</taxon>
        <taxon>Aspergillus subgen. Polypaecilum</taxon>
    </lineage>
</organism>
<evidence type="ECO:0000313" key="9">
    <source>
        <dbReference type="Proteomes" id="UP000266188"/>
    </source>
</evidence>
<dbReference type="InterPro" id="IPR049326">
    <property type="entry name" value="Rhodopsin_dom_fungi"/>
</dbReference>
<evidence type="ECO:0000256" key="3">
    <source>
        <dbReference type="ARBA" id="ARBA00022989"/>
    </source>
</evidence>
<keyword evidence="2 6" id="KW-0812">Transmembrane</keyword>
<dbReference type="Pfam" id="PF20684">
    <property type="entry name" value="Fung_rhodopsin"/>
    <property type="match status" value="1"/>
</dbReference>
<keyword evidence="9" id="KW-1185">Reference proteome</keyword>
<comment type="similarity">
    <text evidence="5">Belongs to the SAT4 family.</text>
</comment>
<keyword evidence="3 6" id="KW-1133">Transmembrane helix</keyword>
<name>A0A3A3A3N8_9EURO</name>
<dbReference type="OrthoDB" id="5022096at2759"/>
<comment type="caution">
    <text evidence="8">The sequence shown here is derived from an EMBL/GenBank/DDBJ whole genome shotgun (WGS) entry which is preliminary data.</text>
</comment>
<dbReference type="PANTHER" id="PTHR33048">
    <property type="entry name" value="PTH11-LIKE INTEGRAL MEMBRANE PROTEIN (AFU_ORTHOLOGUE AFUA_5G11245)"/>
    <property type="match status" value="1"/>
</dbReference>
<reference evidence="9" key="1">
    <citation type="submission" date="2017-02" db="EMBL/GenBank/DDBJ databases">
        <authorList>
            <person name="Tafer H."/>
            <person name="Lopandic K."/>
        </authorList>
    </citation>
    <scope>NUCLEOTIDE SEQUENCE [LARGE SCALE GENOMIC DNA]</scope>
    <source>
        <strain evidence="9">CBS 366.77</strain>
    </source>
</reference>
<accession>A0A3A3A3N8</accession>
<dbReference type="STRING" id="2070753.A0A3A3A3N8"/>
<dbReference type="EMBL" id="MVGC01000098">
    <property type="protein sequence ID" value="RJE23971.1"/>
    <property type="molecule type" value="Genomic_DNA"/>
</dbReference>
<dbReference type="PANTHER" id="PTHR33048:SF167">
    <property type="entry name" value="INTEGRAL MEMBRANE PROTEIN"/>
    <property type="match status" value="1"/>
</dbReference>
<dbReference type="InterPro" id="IPR052337">
    <property type="entry name" value="SAT4-like"/>
</dbReference>
<sequence length="192" mass="21333">MPAIMLRHLQVNRRVKASLICILSLGVFACAAAFVKLSILPNYGRTGDFLWDYTELTIWIVVECNTGIIAGSLPTLKPLFKKALGTYGSSKTRQYTSSRQYRLRSLSRSVPSGTQRHSRVGNTYGGGGLQESYRSPTRINQYANLEVENSSEENILPRKDGIMCTTEVAVVHSGELSTTSWSEQLGRKKGWI</sequence>
<feature type="transmembrane region" description="Helical" evidence="6">
    <location>
        <begin position="56"/>
        <end position="76"/>
    </location>
</feature>
<protein>
    <recommendedName>
        <fullName evidence="7">Rhodopsin domain-containing protein</fullName>
    </recommendedName>
</protein>
<evidence type="ECO:0000256" key="6">
    <source>
        <dbReference type="SAM" id="Phobius"/>
    </source>
</evidence>
<evidence type="ECO:0000256" key="5">
    <source>
        <dbReference type="ARBA" id="ARBA00038359"/>
    </source>
</evidence>
<dbReference type="GO" id="GO:0016020">
    <property type="term" value="C:membrane"/>
    <property type="evidence" value="ECO:0007669"/>
    <property type="project" value="UniProtKB-SubCell"/>
</dbReference>
<gene>
    <name evidence="8" type="ORF">PHISCL_03677</name>
</gene>
<keyword evidence="4 6" id="KW-0472">Membrane</keyword>
<evidence type="ECO:0000313" key="8">
    <source>
        <dbReference type="EMBL" id="RJE23971.1"/>
    </source>
</evidence>
<evidence type="ECO:0000259" key="7">
    <source>
        <dbReference type="Pfam" id="PF20684"/>
    </source>
</evidence>
<dbReference type="PROSITE" id="PS51257">
    <property type="entry name" value="PROKAR_LIPOPROTEIN"/>
    <property type="match status" value="1"/>
</dbReference>
<evidence type="ECO:0000256" key="1">
    <source>
        <dbReference type="ARBA" id="ARBA00004141"/>
    </source>
</evidence>
<proteinExistence type="inferred from homology"/>
<dbReference type="Proteomes" id="UP000266188">
    <property type="component" value="Unassembled WGS sequence"/>
</dbReference>
<comment type="subcellular location">
    <subcellularLocation>
        <location evidence="1">Membrane</location>
        <topology evidence="1">Multi-pass membrane protein</topology>
    </subcellularLocation>
</comment>
<dbReference type="AlphaFoldDB" id="A0A3A3A3N8"/>
<evidence type="ECO:0000256" key="4">
    <source>
        <dbReference type="ARBA" id="ARBA00023136"/>
    </source>
</evidence>
<evidence type="ECO:0000256" key="2">
    <source>
        <dbReference type="ARBA" id="ARBA00022692"/>
    </source>
</evidence>
<feature type="domain" description="Rhodopsin" evidence="7">
    <location>
        <begin position="1"/>
        <end position="82"/>
    </location>
</feature>